<dbReference type="HOGENOM" id="CLU_2099024_0_0_1"/>
<feature type="region of interest" description="Disordered" evidence="1">
    <location>
        <begin position="1"/>
        <end position="116"/>
    </location>
</feature>
<sequence>MASNNEKEENVEGKIVHEEKVPEKSGSATVTHKKEEDVVEAKGLVESKSTEKKQEDVTGDTKNKDEVAPSKEEMENPEVEVPIPHAQGEVPSEQPEPKPADVAPLQTQQKGCCVIL</sequence>
<evidence type="ECO:0000313" key="2">
    <source>
        <dbReference type="EMBL" id="EGT60458.1"/>
    </source>
</evidence>
<feature type="compositionally biased region" description="Basic and acidic residues" evidence="1">
    <location>
        <begin position="1"/>
        <end position="23"/>
    </location>
</feature>
<accession>G0PJY3</accession>
<evidence type="ECO:0000313" key="3">
    <source>
        <dbReference type="Proteomes" id="UP000008068"/>
    </source>
</evidence>
<evidence type="ECO:0000256" key="1">
    <source>
        <dbReference type="SAM" id="MobiDB-lite"/>
    </source>
</evidence>
<dbReference type="InParanoid" id="G0PJY3"/>
<keyword evidence="3" id="KW-1185">Reference proteome</keyword>
<gene>
    <name evidence="2" type="ORF">CAEBREN_13960</name>
</gene>
<reference evidence="3" key="1">
    <citation type="submission" date="2011-07" db="EMBL/GenBank/DDBJ databases">
        <authorList>
            <consortium name="Caenorhabditis brenneri Sequencing and Analysis Consortium"/>
            <person name="Wilson R.K."/>
        </authorList>
    </citation>
    <scope>NUCLEOTIDE SEQUENCE [LARGE SCALE GENOMIC DNA]</scope>
    <source>
        <strain evidence="3">PB2801</strain>
    </source>
</reference>
<dbReference type="EMBL" id="GL380769">
    <property type="protein sequence ID" value="EGT60458.1"/>
    <property type="molecule type" value="Genomic_DNA"/>
</dbReference>
<dbReference type="Proteomes" id="UP000008068">
    <property type="component" value="Unassembled WGS sequence"/>
</dbReference>
<dbReference type="AlphaFoldDB" id="G0PJY3"/>
<name>G0PJY3_CAEBE</name>
<organism evidence="3">
    <name type="scientific">Caenorhabditis brenneri</name>
    <name type="common">Nematode worm</name>
    <dbReference type="NCBI Taxonomy" id="135651"/>
    <lineage>
        <taxon>Eukaryota</taxon>
        <taxon>Metazoa</taxon>
        <taxon>Ecdysozoa</taxon>
        <taxon>Nematoda</taxon>
        <taxon>Chromadorea</taxon>
        <taxon>Rhabditida</taxon>
        <taxon>Rhabditina</taxon>
        <taxon>Rhabditomorpha</taxon>
        <taxon>Rhabditoidea</taxon>
        <taxon>Rhabditidae</taxon>
        <taxon>Peloderinae</taxon>
        <taxon>Caenorhabditis</taxon>
    </lineage>
</organism>
<proteinExistence type="predicted"/>
<feature type="compositionally biased region" description="Basic and acidic residues" evidence="1">
    <location>
        <begin position="32"/>
        <end position="74"/>
    </location>
</feature>
<protein>
    <submittedName>
        <fullName evidence="2">Uncharacterized protein</fullName>
    </submittedName>
</protein>